<dbReference type="CDD" id="cd11753">
    <property type="entry name" value="GH94N_ChvB_NdvB_2_like"/>
    <property type="match status" value="1"/>
</dbReference>
<evidence type="ECO:0000313" key="7">
    <source>
        <dbReference type="EMBL" id="EEO29226.1"/>
    </source>
</evidence>
<dbReference type="InterPro" id="IPR019282">
    <property type="entry name" value="Glycoamylase-like_cons_dom"/>
</dbReference>
<feature type="domain" description="Glycosyl hydrolase 94 catalytic" evidence="6">
    <location>
        <begin position="2426"/>
        <end position="2850"/>
    </location>
</feature>
<feature type="domain" description="Glycosyl hydrolase 94 supersandwich" evidence="4">
    <location>
        <begin position="1639"/>
        <end position="1916"/>
    </location>
</feature>
<dbReference type="Proteomes" id="UP000005089">
    <property type="component" value="Unassembled WGS sequence"/>
</dbReference>
<dbReference type="HOGENOM" id="CLU_000646_0_0_4"/>
<dbReference type="OrthoDB" id="9769991at2"/>
<dbReference type="GO" id="GO:0005975">
    <property type="term" value="P:carbohydrate metabolic process"/>
    <property type="evidence" value="ECO:0007669"/>
    <property type="project" value="InterPro"/>
</dbReference>
<dbReference type="InterPro" id="IPR033432">
    <property type="entry name" value="GH94_catalytic"/>
</dbReference>
<feature type="transmembrane region" description="Helical" evidence="3">
    <location>
        <begin position="455"/>
        <end position="480"/>
    </location>
</feature>
<dbReference type="Pfam" id="PF06165">
    <property type="entry name" value="GH94_b-supersand"/>
    <property type="match status" value="2"/>
</dbReference>
<evidence type="ECO:0000256" key="1">
    <source>
        <dbReference type="ARBA" id="ARBA00022676"/>
    </source>
</evidence>
<keyword evidence="2 7" id="KW-0808">Transferase</keyword>
<organism evidence="7 8">
    <name type="scientific">Oxalobacter formigenes OXCC13</name>
    <dbReference type="NCBI Taxonomy" id="556269"/>
    <lineage>
        <taxon>Bacteria</taxon>
        <taxon>Pseudomonadati</taxon>
        <taxon>Pseudomonadota</taxon>
        <taxon>Betaproteobacteria</taxon>
        <taxon>Burkholderiales</taxon>
        <taxon>Oxalobacteraceae</taxon>
        <taxon>Oxalobacter</taxon>
    </lineage>
</organism>
<dbReference type="SUPFAM" id="SSF74650">
    <property type="entry name" value="Galactose mutarotase-like"/>
    <property type="match status" value="2"/>
</dbReference>
<evidence type="ECO:0000256" key="3">
    <source>
        <dbReference type="SAM" id="Phobius"/>
    </source>
</evidence>
<feature type="transmembrane region" description="Helical" evidence="3">
    <location>
        <begin position="417"/>
        <end position="443"/>
    </location>
</feature>
<accession>C3X7Q0</accession>
<dbReference type="InterPro" id="IPR052047">
    <property type="entry name" value="GH94_Enzymes"/>
</dbReference>
<feature type="transmembrane region" description="Helical" evidence="3">
    <location>
        <begin position="960"/>
        <end position="978"/>
    </location>
</feature>
<dbReference type="GO" id="GO:0016757">
    <property type="term" value="F:glycosyltransferase activity"/>
    <property type="evidence" value="ECO:0007669"/>
    <property type="project" value="UniProtKB-KW"/>
</dbReference>
<keyword evidence="3" id="KW-1133">Transmembrane helix</keyword>
<keyword evidence="3" id="KW-0812">Transmembrane</keyword>
<dbReference type="GeneID" id="77135848"/>
<dbReference type="GO" id="GO:0030246">
    <property type="term" value="F:carbohydrate binding"/>
    <property type="evidence" value="ECO:0007669"/>
    <property type="project" value="InterPro"/>
</dbReference>
<feature type="transmembrane region" description="Helical" evidence="3">
    <location>
        <begin position="985"/>
        <end position="1004"/>
    </location>
</feature>
<protein>
    <submittedName>
        <fullName evidence="7">Glycosyltransferase family 36</fullName>
    </submittedName>
</protein>
<feature type="transmembrane region" description="Helical" evidence="3">
    <location>
        <begin position="839"/>
        <end position="856"/>
    </location>
</feature>
<gene>
    <name evidence="7" type="ORF">OFBG_00254</name>
</gene>
<keyword evidence="1" id="KW-0328">Glycosyltransferase</keyword>
<dbReference type="InterPro" id="IPR010383">
    <property type="entry name" value="Glyco_hydrolase_94_b-supersand"/>
</dbReference>
<evidence type="ECO:0000259" key="6">
    <source>
        <dbReference type="Pfam" id="PF17167"/>
    </source>
</evidence>
<dbReference type="CDD" id="cd11756">
    <property type="entry name" value="GH94N_ChvB_NdvB_1_like"/>
    <property type="match status" value="1"/>
</dbReference>
<dbReference type="Gene3D" id="1.50.10.140">
    <property type="match status" value="2"/>
</dbReference>
<name>C3X7Q0_OXAFO</name>
<keyword evidence="8" id="KW-1185">Reference proteome</keyword>
<dbReference type="SUPFAM" id="SSF48208">
    <property type="entry name" value="Six-hairpin glycosidases"/>
    <property type="match status" value="1"/>
</dbReference>
<dbReference type="InterPro" id="IPR011013">
    <property type="entry name" value="Gal_mutarotase_sf_dom"/>
</dbReference>
<dbReference type="Pfam" id="PF17167">
    <property type="entry name" value="Glyco_hydro_94"/>
    <property type="match status" value="1"/>
</dbReference>
<evidence type="ECO:0000259" key="4">
    <source>
        <dbReference type="Pfam" id="PF06165"/>
    </source>
</evidence>
<dbReference type="InterPro" id="IPR037820">
    <property type="entry name" value="GH94N_NdvB"/>
</dbReference>
<evidence type="ECO:0000256" key="2">
    <source>
        <dbReference type="ARBA" id="ARBA00022679"/>
    </source>
</evidence>
<dbReference type="Gene3D" id="2.60.420.10">
    <property type="entry name" value="Maltose phosphorylase, domain 3"/>
    <property type="match status" value="1"/>
</dbReference>
<dbReference type="PANTHER" id="PTHR37469">
    <property type="entry name" value="CELLOBIONIC ACID PHOSPHORYLASE-RELATED"/>
    <property type="match status" value="1"/>
</dbReference>
<dbReference type="SMART" id="SM01068">
    <property type="entry name" value="CBM_X"/>
    <property type="match status" value="2"/>
</dbReference>
<dbReference type="InterPro" id="IPR037824">
    <property type="entry name" value="GH94N_2_NdvB"/>
</dbReference>
<dbReference type="EMBL" id="GG658170">
    <property type="protein sequence ID" value="EEO29226.1"/>
    <property type="molecule type" value="Genomic_DNA"/>
</dbReference>
<dbReference type="Pfam" id="PF10091">
    <property type="entry name" value="Glycoamylase"/>
    <property type="match status" value="1"/>
</dbReference>
<dbReference type="InterPro" id="IPR037018">
    <property type="entry name" value="GH65_N"/>
</dbReference>
<dbReference type="InterPro" id="IPR012341">
    <property type="entry name" value="6hp_glycosidase-like_sf"/>
</dbReference>
<dbReference type="STRING" id="847.BRW83_2023"/>
<reference evidence="7 8" key="1">
    <citation type="submission" date="2009-02" db="EMBL/GenBank/DDBJ databases">
        <title>The Genome Sequence of Oxalobacter formigenes OXCC13.</title>
        <authorList>
            <consortium name="The Broad Institute Genome Sequencing Platform"/>
            <person name="Ward D."/>
            <person name="Young S.K."/>
            <person name="Kodira C.D."/>
            <person name="Zeng Q."/>
            <person name="Koehrsen M."/>
            <person name="Alvarado L."/>
            <person name="Berlin A."/>
            <person name="Borenstein D."/>
            <person name="Chen Z."/>
            <person name="Engels R."/>
            <person name="Freedman E."/>
            <person name="Gellesch M."/>
            <person name="Goldberg J."/>
            <person name="Griggs A."/>
            <person name="Gujja S."/>
            <person name="Heiman D."/>
            <person name="Hepburn T."/>
            <person name="Howarth C."/>
            <person name="Jen D."/>
            <person name="Larson L."/>
            <person name="Lewis B."/>
            <person name="Mehta T."/>
            <person name="Park D."/>
            <person name="Pearson M."/>
            <person name="Roberts A."/>
            <person name="Saif S."/>
            <person name="Shea T."/>
            <person name="Shenoy N."/>
            <person name="Sisk P."/>
            <person name="Stolte C."/>
            <person name="Sykes S."/>
            <person name="Walk T."/>
            <person name="White J."/>
            <person name="Yandava C."/>
            <person name="Allison M.J."/>
            <person name="Lander E."/>
            <person name="Nusbaum C."/>
            <person name="Galagan J."/>
            <person name="Birren B."/>
        </authorList>
    </citation>
    <scope>NUCLEOTIDE SEQUENCE [LARGE SCALE GENOMIC DNA]</scope>
    <source>
        <strain evidence="7 8">OXCC13</strain>
    </source>
</reference>
<dbReference type="RefSeq" id="WP_005879567.1">
    <property type="nucleotide sequence ID" value="NZ_CP019430.1"/>
</dbReference>
<sequence>MKTISTFFNLFSQPEFFIHNQAGKNTAADFELEEEPLRSELYSITQMDQYGKYLGRTHVLSDKHERDHLLARLADNEAVIRRVYDILASAVRSENRITPAAEWLLDNFYLIEEQIQIAKNHLPEKYSSELPRLSSETMGSVPRVYELALEIVSHGDGHIDANSLSHFISSYQSESVLTLGELWAIPIMLRLALIENLRRVAVRLAMSRAHHELAEEWVQKFTDTAENDPGNLILQVADLARSNPPMVSAFVAELTRRLQSQKAILALPLTWISQRLAETGMTIEQLVMIETQRQAADQVSISNSIGSIRLLGAMDWHEFVESLSVVEQILRTDPTEVYPLMDFASRDHYRHQIEKMAKKSALTEVDVAKKAIGLTEEAFKNPDSDERSRHVGFYLIDKGRTELEKAIQMKKTRLEKWMGSSICSPVFAYLGSFAALTLILSAWMLYGSDIDRLPLWLWAVTGISTLVASSQLSLALVNWLTTFPTVSIPLPKMDFSKGIPEGYETLVVIPTMLISEKQIEKLCDNLEVHYLANRDKRLKFCLLTDFVDADRETMPHDAALIHRLTSLIDELNGKHADDDEGPFLALNRPRKWNLSEKKWIGYERKRGKLEALNALLTGHDTNAFTVKTGSIGNLDKTRYVITLDSDTNLLRDSARQFVGAMAHPLNRARYNAAKDRVVEGYGILQPRITTSLPAANASWYERLCSGDAGIDPYTKTVSDVYQDVFGEGSFIGKGIYDVGIVYKTLNERLPENSILSHDLIEGCYARSGLLSDGQLYEQYPSSYLADVKRRHRWIRGDWQLLKWLFPLVPDARPQNKSGKQRNPLTMLSRWKLFDNLRRSLFAPAAAFLFFASWTVLNPTWAWTLFLLAIFFLPPLLASLTDLVKKGPDISLRQHLSATSVSIRQHFMTAILSLLMIPHEACYSVDAILRTLWRTFFTRRHMMQWVPSAMTNRHDGDVSSYFKNMWFAPAYAVALAFAVSTLRPDAFVFASLFIFFWLISPVIAWKISLPSVKELRELSDKQKLYLRKLSRKIWSFFDAYAGAEDNWLPPDNIQEMPTFTSPTDKLANDGNVTQKPEIVVAHRTSPTNIGLALLSYLAANDFGYIPASHLITRLSNTFGSMARLERYRGHFYNWYDTKTLQPLQNPIYISSVDSGNLAGHLITLKAGLAEQKNRMALTGRLLDGLRDTFELLRDEGNDKYRAQIVDIDRKLSKYEKQAKLTIKQRFDLLHSLVDTLTTLVPITARDEKTLSSFWSNALLSQCNQQLDELANLAPWVLLPGWQNKPNLISELNRNMSLQQVCELSEHLVTTFEEMKKKAGKEDQELLEELEVRVGNASKEAGKRLESFADLVRQIDDFSQMDFTFLYDHSTNLLSIGYNITDRKIDNSYYDLLASEARLTSFVAIAMGQIPQENWFALGRMMTVIGGDPILLSWSGSMFEYLMPHLVMPSFESTLLDQTHKAAVMRQKDYGKQRGVPWGISESGYYAFDARLNYQYRAFGVPGLGLKRGLADDLVIAPYATMLSVMVEPDMACNNLIELEEKGFAGQYGLFEAIDYTQARLTRGQNYAIVRSYMAHHQGMSFLSLESCLLDQPMQRRFASDAWMQATLPLLHERIPKTIAYYERAPNLAKTQMASIPAELPTRVYTTSDTRIPEVQLLSNGSYHVMATNAGGGYSHWKNLAITRWKPDTTQDNWGTFFYLRDLDDGNFWSTAYQPVKKESARYETIFSEGRAEYRCIENGIETHCEVVVSPEDDIELRRHKITNRSAKSRTIELTSYSETVIATAIADLSHPAFSKLFVQTEIVPEFNAIISTRRPRFETEKPPFSFAMMVIHDKQAKDISYETDRSKFLGRMNTVTAPAALTGREPLSDSQGSVLDPVAVLRCQLVLEPDESVVIDYVAGISPDREESLRLIDKYDDRYLADRVFEMAWTHNHAFLHQLNADESDSQLYARLASSVIYPNPAYRADSSVLSKNNRGQSGLWSYAISGDLPIVLVKIHAQENLDIVRQMIQAHTWWHMKGLKVDLVIWNEDYVGYRQVLQEQIMGLISSTQLATELNEPGGIFVRQADQISPEDRTLISSVARIIISDMDGPLALQIKRSERKERRKFLPLHTTRSYTPSKPPELAANNALLNNGLGGYSEKAHEYIIHLTEEMATPAPWVNVLANANFGTIVSESGQSYTWDINAHEFRITPWENDPVSDVSGEAFYMRDEETGHYWSPTPLPCRGTGDYVCRHGFGYSVFEHVEDGIRTELWIYVALENSIKYSVLKIKNESGTSRSLSATSYVEWVLGELREKTQMSVITEIDPVSGALFARNPYNTEFAERIAFFTVNTPNRTVTGNRTEFIGRNNTLRNPAAMSRSYLSNRVGAGYDPCGAIHVPFTLAAGQEKEIQFMLGTAGRRSADASQYVHRYRSVEAAELALVQVQKYWEKTLSAVTIQTPDTSLNVLANGWLMYQTIGCRLWARSGFYQSGGAFGFRDQLQDAMSVIHTEPALLRNQILLCCEHQFVEGDVQHWWHPPSGRGVRTRCSDDYLWLPLGLCRYITTTGDMSILDEKRYFLEGRPVPEDEESYYDLPQRSPEEGTVYEHCVRSIRHGLRFGIHGLPLMGSGDWNDGMDRVGIKGKGESVWLAFFLYRVLNEYAGLADKTNDSGFADMCRQEAKGLQLHIEQNAWDGQWYRRAYFDDGTPLGSHVNPECTTDSISQSWSVLSEAGEKERTLQAMQSLNQRLVKRDKKLIQLLDPPFDKSDLNPGYIKGYVPGVRENGGQYTHAAIWASMAFAKIGNTDLAWELFRIINPVNHGMTPDETELYKVEPYVVAADVYAVSPHTGRGGWSWYTGSSGWMYRLILESLLGIRLENGHLVFVPCLPSEWTSAEVVYRYKNTSYRITVTNRPDAPETEVWLDNVQQTTASIVLEDDQKDHQVIVKAGRNKTDPEPLTLI</sequence>
<proteinExistence type="predicted"/>
<dbReference type="Gene3D" id="1.50.10.10">
    <property type="match status" value="1"/>
</dbReference>
<feature type="domain" description="Glycosyl hydrolase 94 supersandwich" evidence="4">
    <location>
        <begin position="2143"/>
        <end position="2412"/>
    </location>
</feature>
<evidence type="ECO:0000259" key="5">
    <source>
        <dbReference type="Pfam" id="PF10091"/>
    </source>
</evidence>
<evidence type="ECO:0000313" key="8">
    <source>
        <dbReference type="Proteomes" id="UP000005089"/>
    </source>
</evidence>
<dbReference type="Gene3D" id="2.70.98.40">
    <property type="entry name" value="Glycoside hydrolase, family 65, N-terminal domain"/>
    <property type="match status" value="2"/>
</dbReference>
<dbReference type="eggNOG" id="COG3459">
    <property type="taxonomic scope" value="Bacteria"/>
</dbReference>
<dbReference type="PANTHER" id="PTHR37469:SF2">
    <property type="entry name" value="CELLOBIONIC ACID PHOSPHORYLASE"/>
    <property type="match status" value="1"/>
</dbReference>
<feature type="domain" description="Glycoamylase-like" evidence="5">
    <location>
        <begin position="1387"/>
        <end position="1589"/>
    </location>
</feature>
<feature type="transmembrane region" description="Helical" evidence="3">
    <location>
        <begin position="862"/>
        <end position="883"/>
    </location>
</feature>
<dbReference type="InterPro" id="IPR008928">
    <property type="entry name" value="6-hairpin_glycosidase_sf"/>
</dbReference>
<keyword evidence="3" id="KW-0472">Membrane</keyword>